<name>A0A127PUT7_9BURK</name>
<feature type="chain" id="PRO_5007277250" evidence="1">
    <location>
        <begin position="37"/>
        <end position="334"/>
    </location>
</feature>
<evidence type="ECO:0000313" key="3">
    <source>
        <dbReference type="Proteomes" id="UP000071778"/>
    </source>
</evidence>
<gene>
    <name evidence="2" type="ORF">CAter282_3769</name>
</gene>
<organism evidence="2 3">
    <name type="scientific">Collimonas arenae</name>
    <dbReference type="NCBI Taxonomy" id="279058"/>
    <lineage>
        <taxon>Bacteria</taxon>
        <taxon>Pseudomonadati</taxon>
        <taxon>Pseudomonadota</taxon>
        <taxon>Betaproteobacteria</taxon>
        <taxon>Burkholderiales</taxon>
        <taxon>Oxalobacteraceae</taxon>
        <taxon>Collimonas</taxon>
    </lineage>
</organism>
<protein>
    <submittedName>
        <fullName evidence="2">Uncharacterized protein</fullName>
    </submittedName>
</protein>
<proteinExistence type="predicted"/>
<keyword evidence="1" id="KW-0732">Signal</keyword>
<feature type="signal peptide" evidence="1">
    <location>
        <begin position="1"/>
        <end position="36"/>
    </location>
</feature>
<dbReference type="EMBL" id="CP013235">
    <property type="protein sequence ID" value="AMP11447.1"/>
    <property type="molecule type" value="Genomic_DNA"/>
</dbReference>
<sequence>MRRPLPIIITKVLSKVRLAAYFVCTLSTLCFPPAHAQLLKYNSEAELFGAAAVSPDSVFQVLQRVISLCSKYSQPLQSFGEHELKNWVSRHRLYLEESAVARRELIAMLNSPSLAADMKQNIKNLLEVVSPKIIDSQFETMRIYIEEVGVKELQAHVCSDYIQSIADGKFDLSKNDPALTAYFDQRISRRGGEITTSSSVASADRLILGRWRHISLVRTFDKKTVAPQVSDGKTIVGFFPNGTWSLATASNLSSGTYRWLDTDHIEQTILQSGVAIQVGMVSIKQIRVNAEDLEITTVQTRTEMDKLLPAVKPGERRANEVVITSVFSREMNNP</sequence>
<reference evidence="2 3" key="1">
    <citation type="submission" date="2015-11" db="EMBL/GenBank/DDBJ databases">
        <title>Exploring the genomic traits of fungus-feeding bacterial genus Collimonas.</title>
        <authorList>
            <person name="Song C."/>
            <person name="Schmidt R."/>
            <person name="de Jager V."/>
            <person name="Krzyzanowska D."/>
            <person name="Jongedijk E."/>
            <person name="Cankar K."/>
            <person name="Beekwilder J."/>
            <person name="van Veen A."/>
            <person name="de Boer W."/>
            <person name="van Veen J.A."/>
            <person name="Garbeva P."/>
        </authorList>
    </citation>
    <scope>NUCLEOTIDE SEQUENCE [LARGE SCALE GENOMIC DNA]</scope>
    <source>
        <strain evidence="2 3">Ter282</strain>
    </source>
</reference>
<evidence type="ECO:0000313" key="2">
    <source>
        <dbReference type="EMBL" id="AMP11447.1"/>
    </source>
</evidence>
<dbReference type="Proteomes" id="UP000071778">
    <property type="component" value="Chromosome"/>
</dbReference>
<evidence type="ECO:0000256" key="1">
    <source>
        <dbReference type="SAM" id="SignalP"/>
    </source>
</evidence>
<dbReference type="AlphaFoldDB" id="A0A127PUT7"/>
<keyword evidence="3" id="KW-1185">Reference proteome</keyword>
<accession>A0A127PUT7</accession>
<dbReference type="PATRIC" id="fig|279058.17.peg.4078"/>